<reference evidence="14 15" key="1">
    <citation type="journal article" date="2012" name="J. Bacteriol.">
        <title>Genome Sequence of the Pattern-Forming Social Bacterium Paenibacillus dendritiformis C454 Chiral Morphotype.</title>
        <authorList>
            <person name="Sirota-Madi A."/>
            <person name="Olender T."/>
            <person name="Helman Y."/>
            <person name="Brainis I."/>
            <person name="Finkelshtein A."/>
            <person name="Roth D."/>
            <person name="Hagai E."/>
            <person name="Leshkowitz D."/>
            <person name="Brodsky L."/>
            <person name="Galatenko V."/>
            <person name="Nikolaev V."/>
            <person name="Gutnick D.L."/>
            <person name="Lancet D."/>
            <person name="Ben-Jacob E."/>
        </authorList>
    </citation>
    <scope>NUCLEOTIDE SEQUENCE [LARGE SCALE GENOMIC DNA]</scope>
    <source>
        <strain evidence="14 15">C454</strain>
    </source>
</reference>
<evidence type="ECO:0000256" key="5">
    <source>
        <dbReference type="ARBA" id="ARBA00022763"/>
    </source>
</evidence>
<protein>
    <recommendedName>
        <fullName evidence="12">UvrABC system protein A</fullName>
    </recommendedName>
    <alternativeName>
        <fullName evidence="13">Excinuclease ABC subunit A</fullName>
    </alternativeName>
</protein>
<name>H3SIV6_9BACL</name>
<keyword evidence="6" id="KW-0228">DNA excision</keyword>
<evidence type="ECO:0000256" key="7">
    <source>
        <dbReference type="ARBA" id="ARBA00022840"/>
    </source>
</evidence>
<evidence type="ECO:0000256" key="8">
    <source>
        <dbReference type="ARBA" id="ARBA00022881"/>
    </source>
</evidence>
<dbReference type="PANTHER" id="PTHR43152">
    <property type="entry name" value="UVRABC SYSTEM PROTEIN A"/>
    <property type="match status" value="1"/>
</dbReference>
<evidence type="ECO:0000256" key="6">
    <source>
        <dbReference type="ARBA" id="ARBA00022769"/>
    </source>
</evidence>
<keyword evidence="10" id="KW-0234">DNA repair</keyword>
<evidence type="ECO:0000256" key="2">
    <source>
        <dbReference type="ARBA" id="ARBA00022490"/>
    </source>
</evidence>
<dbReference type="EMBL" id="AHKH01000049">
    <property type="protein sequence ID" value="EHQ61060.1"/>
    <property type="molecule type" value="Genomic_DNA"/>
</dbReference>
<dbReference type="GO" id="GO:0004518">
    <property type="term" value="F:nuclease activity"/>
    <property type="evidence" value="ECO:0007669"/>
    <property type="project" value="UniProtKB-KW"/>
</dbReference>
<evidence type="ECO:0000256" key="12">
    <source>
        <dbReference type="ARBA" id="ARBA00039316"/>
    </source>
</evidence>
<comment type="caution">
    <text evidence="14">The sequence shown here is derived from an EMBL/GenBank/DDBJ whole genome shotgun (WGS) entry which is preliminary data.</text>
</comment>
<comment type="similarity">
    <text evidence="11">Belongs to the ABC transporter superfamily. UvrA family.</text>
</comment>
<keyword evidence="15" id="KW-1185">Reference proteome</keyword>
<dbReference type="GO" id="GO:0005737">
    <property type="term" value="C:cytoplasm"/>
    <property type="evidence" value="ECO:0007669"/>
    <property type="project" value="UniProtKB-SubCell"/>
</dbReference>
<evidence type="ECO:0000256" key="9">
    <source>
        <dbReference type="ARBA" id="ARBA00023125"/>
    </source>
</evidence>
<keyword evidence="2" id="KW-0963">Cytoplasm</keyword>
<keyword evidence="5" id="KW-0227">DNA damage</keyword>
<dbReference type="GO" id="GO:0006281">
    <property type="term" value="P:DNA repair"/>
    <property type="evidence" value="ECO:0007669"/>
    <property type="project" value="UniProtKB-KW"/>
</dbReference>
<keyword evidence="8" id="KW-0267">Excision nuclease</keyword>
<comment type="subcellular location">
    <subcellularLocation>
        <location evidence="1">Cytoplasm</location>
    </subcellularLocation>
</comment>
<dbReference type="PATRIC" id="fig|1131935.3.peg.3618"/>
<keyword evidence="9" id="KW-0238">DNA-binding</keyword>
<proteinExistence type="inferred from homology"/>
<gene>
    <name evidence="14" type="ORF">PDENDC454_17398</name>
</gene>
<dbReference type="SUPFAM" id="SSF52540">
    <property type="entry name" value="P-loop containing nucleoside triphosphate hydrolases"/>
    <property type="match status" value="1"/>
</dbReference>
<dbReference type="STRING" id="1131935.PDENDC454_17398"/>
<dbReference type="Gene3D" id="3.40.50.300">
    <property type="entry name" value="P-loop containing nucleotide triphosphate hydrolases"/>
    <property type="match status" value="1"/>
</dbReference>
<evidence type="ECO:0000313" key="15">
    <source>
        <dbReference type="Proteomes" id="UP000003900"/>
    </source>
</evidence>
<evidence type="ECO:0000256" key="10">
    <source>
        <dbReference type="ARBA" id="ARBA00023204"/>
    </source>
</evidence>
<dbReference type="GO" id="GO:0005524">
    <property type="term" value="F:ATP binding"/>
    <property type="evidence" value="ECO:0007669"/>
    <property type="project" value="UniProtKB-KW"/>
</dbReference>
<evidence type="ECO:0000313" key="14">
    <source>
        <dbReference type="EMBL" id="EHQ61060.1"/>
    </source>
</evidence>
<keyword evidence="4" id="KW-0547">Nucleotide-binding</keyword>
<dbReference type="PANTHER" id="PTHR43152:SF3">
    <property type="entry name" value="UVRABC SYSTEM PROTEIN A"/>
    <property type="match status" value="1"/>
</dbReference>
<dbReference type="AlphaFoldDB" id="H3SIV6"/>
<evidence type="ECO:0000256" key="4">
    <source>
        <dbReference type="ARBA" id="ARBA00022741"/>
    </source>
</evidence>
<dbReference type="GO" id="GO:0003677">
    <property type="term" value="F:DNA binding"/>
    <property type="evidence" value="ECO:0007669"/>
    <property type="project" value="UniProtKB-KW"/>
</dbReference>
<organism evidence="14 15">
    <name type="scientific">Paenibacillus dendritiformis C454</name>
    <dbReference type="NCBI Taxonomy" id="1131935"/>
    <lineage>
        <taxon>Bacteria</taxon>
        <taxon>Bacillati</taxon>
        <taxon>Bacillota</taxon>
        <taxon>Bacilli</taxon>
        <taxon>Bacillales</taxon>
        <taxon>Paenibacillaceae</taxon>
        <taxon>Paenibacillus</taxon>
    </lineage>
</organism>
<keyword evidence="7" id="KW-0067">ATP-binding</keyword>
<keyword evidence="3" id="KW-0677">Repeat</keyword>
<sequence>MDFLNSLIFAVFGSSIHGSGVDDRDKFISVEIPMFKLVVVTGPSGSGKSTLAMDTLQRECQRQYMESISCPEQTRARKKDRRRGL</sequence>
<accession>H3SIV6</accession>
<evidence type="ECO:0000256" key="11">
    <source>
        <dbReference type="ARBA" id="ARBA00038000"/>
    </source>
</evidence>
<evidence type="ECO:0000256" key="3">
    <source>
        <dbReference type="ARBA" id="ARBA00022737"/>
    </source>
</evidence>
<evidence type="ECO:0000256" key="13">
    <source>
        <dbReference type="ARBA" id="ARBA00042156"/>
    </source>
</evidence>
<dbReference type="Proteomes" id="UP000003900">
    <property type="component" value="Unassembled WGS sequence"/>
</dbReference>
<evidence type="ECO:0000256" key="1">
    <source>
        <dbReference type="ARBA" id="ARBA00004496"/>
    </source>
</evidence>
<dbReference type="InterPro" id="IPR027417">
    <property type="entry name" value="P-loop_NTPase"/>
</dbReference>